<accession>A0AAV5F7A4</accession>
<dbReference type="SUPFAM" id="SSF46689">
    <property type="entry name" value="Homeodomain-like"/>
    <property type="match status" value="1"/>
</dbReference>
<gene>
    <name evidence="5" type="primary">gb19152</name>
    <name evidence="5" type="ORF">PR202_gb19152</name>
</gene>
<dbReference type="InterPro" id="IPR017930">
    <property type="entry name" value="Myb_dom"/>
</dbReference>
<keyword evidence="1" id="KW-0238">DNA-binding</keyword>
<feature type="domain" description="Myb-like" evidence="3">
    <location>
        <begin position="72"/>
        <end position="115"/>
    </location>
</feature>
<dbReference type="InterPro" id="IPR001005">
    <property type="entry name" value="SANT/Myb"/>
</dbReference>
<evidence type="ECO:0000313" key="5">
    <source>
        <dbReference type="EMBL" id="GJN30815.1"/>
    </source>
</evidence>
<feature type="region of interest" description="Disordered" evidence="2">
    <location>
        <begin position="1"/>
        <end position="22"/>
    </location>
</feature>
<dbReference type="PROSITE" id="PS50090">
    <property type="entry name" value="MYB_LIKE"/>
    <property type="match status" value="2"/>
</dbReference>
<protein>
    <submittedName>
        <fullName evidence="5">Uncharacterized protein</fullName>
    </submittedName>
</protein>
<dbReference type="EMBL" id="BQKI01000082">
    <property type="protein sequence ID" value="GJN30815.1"/>
    <property type="molecule type" value="Genomic_DNA"/>
</dbReference>
<sequence length="448" mass="47856">MAVPDEASVDPRPAMKKSAWTKQEDAVLEEQVRLHGPRNWEGISAALPGRNAKSCRLRWCQHLAPEVDAVRPFTPREDATIVALQKVHPNKWATIAGYLPGRTDNAIKNRWNSVLRKQQQKQQHKDRRTLALFRLVPGDIRTAPSVDYTAAIDHEMPAAEGGGGDDGACLNLFPLVPGDIVRGVASGAAPMNVDCGADDPLTQLRLFTSPPKEKEKQPMAPKAQYPSTAEAAFRAMVQAVHSFTKIDSAPCLAWLAINDNTADPPRVRSLPPIVAVLIALFAATAAAAGANVTVATNATGTSPAPAGSDSSRQYTCYLCHKRDSLMIRRCPIATDDCHVTCLSLPTPSSPPPAPPRVMKLRDEATTGFHRDDNDDCYVMKLYPDGSWVVVDVVSCRAAAGCYLACGNGGGTTPAAVKGAAAFLPNRLESFQRCGDQITAPGAAVVLGA</sequence>
<dbReference type="CDD" id="cd00167">
    <property type="entry name" value="SANT"/>
    <property type="match status" value="2"/>
</dbReference>
<dbReference type="GO" id="GO:0000981">
    <property type="term" value="F:DNA-binding transcription factor activity, RNA polymerase II-specific"/>
    <property type="evidence" value="ECO:0007669"/>
    <property type="project" value="TreeGrafter"/>
</dbReference>
<feature type="domain" description="Myb-like" evidence="3">
    <location>
        <begin position="12"/>
        <end position="63"/>
    </location>
</feature>
<evidence type="ECO:0000256" key="2">
    <source>
        <dbReference type="SAM" id="MobiDB-lite"/>
    </source>
</evidence>
<evidence type="ECO:0000256" key="1">
    <source>
        <dbReference type="ARBA" id="ARBA00023125"/>
    </source>
</evidence>
<comment type="caution">
    <text evidence="5">The sequence shown here is derived from an EMBL/GenBank/DDBJ whole genome shotgun (WGS) entry which is preliminary data.</text>
</comment>
<dbReference type="PANTHER" id="PTHR45614:SF262">
    <property type="entry name" value="TRANSCRIPTION FACTOR MYB44"/>
    <property type="match status" value="1"/>
</dbReference>
<proteinExistence type="predicted"/>
<dbReference type="Gene3D" id="1.10.10.60">
    <property type="entry name" value="Homeodomain-like"/>
    <property type="match status" value="2"/>
</dbReference>
<feature type="domain" description="HTH myb-type" evidence="4">
    <location>
        <begin position="12"/>
        <end position="67"/>
    </location>
</feature>
<dbReference type="SMART" id="SM00717">
    <property type="entry name" value="SANT"/>
    <property type="match status" value="2"/>
</dbReference>
<dbReference type="GO" id="GO:0005634">
    <property type="term" value="C:nucleus"/>
    <property type="evidence" value="ECO:0007669"/>
    <property type="project" value="TreeGrafter"/>
</dbReference>
<reference evidence="5" key="1">
    <citation type="journal article" date="2018" name="DNA Res.">
        <title>Multiple hybrid de novo genome assembly of finger millet, an orphan allotetraploid crop.</title>
        <authorList>
            <person name="Hatakeyama M."/>
            <person name="Aluri S."/>
            <person name="Balachadran M.T."/>
            <person name="Sivarajan S.R."/>
            <person name="Patrignani A."/>
            <person name="Gruter S."/>
            <person name="Poveda L."/>
            <person name="Shimizu-Inatsugi R."/>
            <person name="Baeten J."/>
            <person name="Francoijs K.J."/>
            <person name="Nataraja K.N."/>
            <person name="Reddy Y.A.N."/>
            <person name="Phadnis S."/>
            <person name="Ravikumar R.L."/>
            <person name="Schlapbach R."/>
            <person name="Sreeman S.M."/>
            <person name="Shimizu K.K."/>
        </authorList>
    </citation>
    <scope>NUCLEOTIDE SEQUENCE</scope>
</reference>
<evidence type="ECO:0000259" key="4">
    <source>
        <dbReference type="PROSITE" id="PS51294"/>
    </source>
</evidence>
<dbReference type="InterPro" id="IPR009057">
    <property type="entry name" value="Homeodomain-like_sf"/>
</dbReference>
<dbReference type="PROSITE" id="PS51294">
    <property type="entry name" value="HTH_MYB"/>
    <property type="match status" value="2"/>
</dbReference>
<reference evidence="5" key="2">
    <citation type="submission" date="2021-12" db="EMBL/GenBank/DDBJ databases">
        <title>Resequencing data analysis of finger millet.</title>
        <authorList>
            <person name="Hatakeyama M."/>
            <person name="Aluri S."/>
            <person name="Balachadran M.T."/>
            <person name="Sivarajan S.R."/>
            <person name="Poveda L."/>
            <person name="Shimizu-Inatsugi R."/>
            <person name="Schlapbach R."/>
            <person name="Sreeman S.M."/>
            <person name="Shimizu K.K."/>
        </authorList>
    </citation>
    <scope>NUCLEOTIDE SEQUENCE</scope>
</reference>
<dbReference type="PANTHER" id="PTHR45614">
    <property type="entry name" value="MYB PROTEIN-RELATED"/>
    <property type="match status" value="1"/>
</dbReference>
<dbReference type="AlphaFoldDB" id="A0AAV5F7A4"/>
<dbReference type="Proteomes" id="UP001054889">
    <property type="component" value="Unassembled WGS sequence"/>
</dbReference>
<evidence type="ECO:0000259" key="3">
    <source>
        <dbReference type="PROSITE" id="PS50090"/>
    </source>
</evidence>
<dbReference type="GO" id="GO:0000978">
    <property type="term" value="F:RNA polymerase II cis-regulatory region sequence-specific DNA binding"/>
    <property type="evidence" value="ECO:0007669"/>
    <property type="project" value="TreeGrafter"/>
</dbReference>
<dbReference type="Pfam" id="PF00249">
    <property type="entry name" value="Myb_DNA-binding"/>
    <property type="match status" value="2"/>
</dbReference>
<keyword evidence="6" id="KW-1185">Reference proteome</keyword>
<dbReference type="InterPro" id="IPR050560">
    <property type="entry name" value="MYB_TF"/>
</dbReference>
<organism evidence="5 6">
    <name type="scientific">Eleusine coracana subsp. coracana</name>
    <dbReference type="NCBI Taxonomy" id="191504"/>
    <lineage>
        <taxon>Eukaryota</taxon>
        <taxon>Viridiplantae</taxon>
        <taxon>Streptophyta</taxon>
        <taxon>Embryophyta</taxon>
        <taxon>Tracheophyta</taxon>
        <taxon>Spermatophyta</taxon>
        <taxon>Magnoliopsida</taxon>
        <taxon>Liliopsida</taxon>
        <taxon>Poales</taxon>
        <taxon>Poaceae</taxon>
        <taxon>PACMAD clade</taxon>
        <taxon>Chloridoideae</taxon>
        <taxon>Cynodonteae</taxon>
        <taxon>Eleusininae</taxon>
        <taxon>Eleusine</taxon>
    </lineage>
</organism>
<name>A0AAV5F7A4_ELECO</name>
<feature type="domain" description="HTH myb-type" evidence="4">
    <location>
        <begin position="71"/>
        <end position="119"/>
    </location>
</feature>
<evidence type="ECO:0000313" key="6">
    <source>
        <dbReference type="Proteomes" id="UP001054889"/>
    </source>
</evidence>